<sequence length="178" mass="19466">MGLLIDTDVLVLAERGKVGLDLGRYLDYGNAFISVLTASELLVGVHRALDEDVRSRRLAFVEGLLSALPVLPVDIETARVHAQMVAQVLRHETVGAHDALIGATALRHGHAVLTNNGKDFRKLPGLVVVGTLKRGQYIYLWVLLADRRRIVARGRGDREEPRLTINSVGKRADPRAGP</sequence>
<name>A0A935PUB0_9PROT</name>
<feature type="binding site" evidence="8">
    <location>
        <position position="6"/>
    </location>
    <ligand>
        <name>Mg(2+)</name>
        <dbReference type="ChEBI" id="CHEBI:18420"/>
    </ligand>
</feature>
<feature type="binding site" evidence="8">
    <location>
        <position position="98"/>
    </location>
    <ligand>
        <name>Mg(2+)</name>
        <dbReference type="ChEBI" id="CHEBI:18420"/>
    </ligand>
</feature>
<dbReference type="GO" id="GO:0000287">
    <property type="term" value="F:magnesium ion binding"/>
    <property type="evidence" value="ECO:0007669"/>
    <property type="project" value="UniProtKB-UniRule"/>
</dbReference>
<evidence type="ECO:0000313" key="10">
    <source>
        <dbReference type="EMBL" id="MBK7673458.1"/>
    </source>
</evidence>
<reference evidence="10 11" key="1">
    <citation type="submission" date="2020-10" db="EMBL/GenBank/DDBJ databases">
        <title>Connecting structure to function with the recovery of over 1000 high-quality activated sludge metagenome-assembled genomes encoding full-length rRNA genes using long-read sequencing.</title>
        <authorList>
            <person name="Singleton C.M."/>
            <person name="Petriglieri F."/>
            <person name="Kristensen J.M."/>
            <person name="Kirkegaard R.H."/>
            <person name="Michaelsen T.Y."/>
            <person name="Andersen M.H."/>
            <person name="Karst S.M."/>
            <person name="Dueholm M.S."/>
            <person name="Nielsen P.H."/>
            <person name="Albertsen M."/>
        </authorList>
    </citation>
    <scope>NUCLEOTIDE SEQUENCE [LARGE SCALE GENOMIC DNA]</scope>
    <source>
        <strain evidence="10">EsbW_18-Q3-R4-48_BATAC.285</strain>
    </source>
</reference>
<dbReference type="InterPro" id="IPR022907">
    <property type="entry name" value="VapC_family"/>
</dbReference>
<dbReference type="EC" id="3.1.-.-" evidence="8"/>
<evidence type="ECO:0000256" key="1">
    <source>
        <dbReference type="ARBA" id="ARBA00001946"/>
    </source>
</evidence>
<dbReference type="PANTHER" id="PTHR33653:SF1">
    <property type="entry name" value="RIBONUCLEASE VAPC2"/>
    <property type="match status" value="1"/>
</dbReference>
<organism evidence="10 11">
    <name type="scientific">Candidatus Accumulibacter proximus</name>
    <dbReference type="NCBI Taxonomy" id="2954385"/>
    <lineage>
        <taxon>Bacteria</taxon>
        <taxon>Pseudomonadati</taxon>
        <taxon>Pseudomonadota</taxon>
        <taxon>Betaproteobacteria</taxon>
        <taxon>Candidatus Accumulibacter</taxon>
    </lineage>
</organism>
<dbReference type="InterPro" id="IPR002716">
    <property type="entry name" value="PIN_dom"/>
</dbReference>
<dbReference type="GO" id="GO:0090729">
    <property type="term" value="F:toxin activity"/>
    <property type="evidence" value="ECO:0007669"/>
    <property type="project" value="UniProtKB-KW"/>
</dbReference>
<keyword evidence="4 8" id="KW-0479">Metal-binding</keyword>
<evidence type="ECO:0000256" key="3">
    <source>
        <dbReference type="ARBA" id="ARBA00022722"/>
    </source>
</evidence>
<dbReference type="Gene3D" id="3.40.50.1010">
    <property type="entry name" value="5'-nuclease"/>
    <property type="match status" value="1"/>
</dbReference>
<comment type="cofactor">
    <cofactor evidence="1 8">
        <name>Mg(2+)</name>
        <dbReference type="ChEBI" id="CHEBI:18420"/>
    </cofactor>
</comment>
<evidence type="ECO:0000256" key="2">
    <source>
        <dbReference type="ARBA" id="ARBA00022649"/>
    </source>
</evidence>
<dbReference type="Proteomes" id="UP000697998">
    <property type="component" value="Unassembled WGS sequence"/>
</dbReference>
<dbReference type="InterPro" id="IPR029060">
    <property type="entry name" value="PIN-like_dom_sf"/>
</dbReference>
<keyword evidence="5 8" id="KW-0378">Hydrolase</keyword>
<keyword evidence="6 8" id="KW-0460">Magnesium</keyword>
<dbReference type="AlphaFoldDB" id="A0A935PUB0"/>
<dbReference type="PANTHER" id="PTHR33653">
    <property type="entry name" value="RIBONUCLEASE VAPC2"/>
    <property type="match status" value="1"/>
</dbReference>
<keyword evidence="3 8" id="KW-0540">Nuclease</keyword>
<evidence type="ECO:0000256" key="6">
    <source>
        <dbReference type="ARBA" id="ARBA00022842"/>
    </source>
</evidence>
<gene>
    <name evidence="8" type="primary">vapC</name>
    <name evidence="10" type="ORF">IPJ27_01070</name>
</gene>
<evidence type="ECO:0000256" key="8">
    <source>
        <dbReference type="HAMAP-Rule" id="MF_00265"/>
    </source>
</evidence>
<dbReference type="SUPFAM" id="SSF88723">
    <property type="entry name" value="PIN domain-like"/>
    <property type="match status" value="1"/>
</dbReference>
<protein>
    <recommendedName>
        <fullName evidence="8">Ribonuclease VapC</fullName>
        <shortName evidence="8">RNase VapC</shortName>
        <ecNumber evidence="8">3.1.-.-</ecNumber>
    </recommendedName>
    <alternativeName>
        <fullName evidence="8">Toxin VapC</fullName>
    </alternativeName>
</protein>
<dbReference type="GO" id="GO:0004540">
    <property type="term" value="F:RNA nuclease activity"/>
    <property type="evidence" value="ECO:0007669"/>
    <property type="project" value="InterPro"/>
</dbReference>
<dbReference type="GO" id="GO:0016787">
    <property type="term" value="F:hydrolase activity"/>
    <property type="evidence" value="ECO:0007669"/>
    <property type="project" value="UniProtKB-KW"/>
</dbReference>
<comment type="caution">
    <text evidence="10">The sequence shown here is derived from an EMBL/GenBank/DDBJ whole genome shotgun (WGS) entry which is preliminary data.</text>
</comment>
<keyword evidence="2 8" id="KW-1277">Toxin-antitoxin system</keyword>
<evidence type="ECO:0000259" key="9">
    <source>
        <dbReference type="Pfam" id="PF01850"/>
    </source>
</evidence>
<dbReference type="Pfam" id="PF01850">
    <property type="entry name" value="PIN"/>
    <property type="match status" value="1"/>
</dbReference>
<dbReference type="EMBL" id="JADJMH010000001">
    <property type="protein sequence ID" value="MBK7673458.1"/>
    <property type="molecule type" value="Genomic_DNA"/>
</dbReference>
<dbReference type="InterPro" id="IPR050556">
    <property type="entry name" value="Type_II_TA_system_RNase"/>
</dbReference>
<evidence type="ECO:0000256" key="5">
    <source>
        <dbReference type="ARBA" id="ARBA00022801"/>
    </source>
</evidence>
<accession>A0A935PUB0</accession>
<evidence type="ECO:0000256" key="7">
    <source>
        <dbReference type="ARBA" id="ARBA00038093"/>
    </source>
</evidence>
<comment type="similarity">
    <text evidence="7 8">Belongs to the PINc/VapC protein family.</text>
</comment>
<evidence type="ECO:0000313" key="11">
    <source>
        <dbReference type="Proteomes" id="UP000697998"/>
    </source>
</evidence>
<dbReference type="HAMAP" id="MF_00265">
    <property type="entry name" value="VapC_Nob1"/>
    <property type="match status" value="1"/>
</dbReference>
<keyword evidence="8" id="KW-0800">Toxin</keyword>
<proteinExistence type="inferred from homology"/>
<comment type="function">
    <text evidence="8">Toxic component of a toxin-antitoxin (TA) system. An RNase.</text>
</comment>
<feature type="domain" description="PIN" evidence="9">
    <location>
        <begin position="4"/>
        <end position="124"/>
    </location>
</feature>
<evidence type="ECO:0000256" key="4">
    <source>
        <dbReference type="ARBA" id="ARBA00022723"/>
    </source>
</evidence>